<keyword evidence="1" id="KW-1133">Transmembrane helix</keyword>
<dbReference type="RefSeq" id="WP_371434613.1">
    <property type="nucleotide sequence ID" value="NZ_JBHSRS010000005.1"/>
</dbReference>
<gene>
    <name evidence="3" type="ORF">ACFQND_03415</name>
</gene>
<evidence type="ECO:0000259" key="2">
    <source>
        <dbReference type="Pfam" id="PF09977"/>
    </source>
</evidence>
<evidence type="ECO:0000313" key="3">
    <source>
        <dbReference type="EMBL" id="MFC6280280.1"/>
    </source>
</evidence>
<keyword evidence="4" id="KW-1185">Reference proteome</keyword>
<feature type="transmembrane region" description="Helical" evidence="1">
    <location>
        <begin position="21"/>
        <end position="46"/>
    </location>
</feature>
<reference evidence="4" key="1">
    <citation type="journal article" date="2019" name="Int. J. Syst. Evol. Microbiol.">
        <title>The Global Catalogue of Microorganisms (GCM) 10K type strain sequencing project: providing services to taxonomists for standard genome sequencing and annotation.</title>
        <authorList>
            <consortium name="The Broad Institute Genomics Platform"/>
            <consortium name="The Broad Institute Genome Sequencing Center for Infectious Disease"/>
            <person name="Wu L."/>
            <person name="Ma J."/>
        </authorList>
    </citation>
    <scope>NUCLEOTIDE SEQUENCE [LARGE SCALE GENOMIC DNA]</scope>
    <source>
        <strain evidence="4">CCUG 39402</strain>
    </source>
</reference>
<accession>A0ABW1TTX0</accession>
<name>A0ABW1TTX0_9BURK</name>
<comment type="caution">
    <text evidence="3">The sequence shown here is derived from an EMBL/GenBank/DDBJ whole genome shotgun (WGS) entry which is preliminary data.</text>
</comment>
<evidence type="ECO:0000256" key="1">
    <source>
        <dbReference type="SAM" id="Phobius"/>
    </source>
</evidence>
<keyword evidence="1" id="KW-0812">Transmembrane</keyword>
<feature type="domain" description="DUF2134" evidence="2">
    <location>
        <begin position="62"/>
        <end position="163"/>
    </location>
</feature>
<dbReference type="EMBL" id="JBHSRS010000005">
    <property type="protein sequence ID" value="MFC6280280.1"/>
    <property type="molecule type" value="Genomic_DNA"/>
</dbReference>
<proteinExistence type="predicted"/>
<sequence length="679" mass="69793">MRTRPRLASNYLQRSQQQGAVAIMGAIWMMVALIVLMGLDIGNLFWQKRELQKIADMAALAGVQGTSAGCATVRSYAQSNAQLNGLRSSGLNADTFLPADCGNWDPRLPPVVESGVNCNPACYFDKSRTPVNAVRVTVSRTVPYFFVFNWGSDGRLMKATATAAGTSSRAALNIRSTLVTVDSSKSTLLNAVFGGLLGGSLNLGVVGWQGLVNTNLNLLSYLDKLAVNLGAAAGDYNTLLDTNASAGALLQAAIDVLQRDGGTAAVDAITALIALQAAVPSSAPLLKLKDILQVQTGTPAAGLDLDLQAFQLAQGLVQLANQKNAVLAAVSLPVPGIGSVTVNLKVIEPPQLSAIGNPELAKSDPTGPNAIFVRTAQVRTLLSVNLNSPLTSLATTLSAAVGNIVSPITNLLNSVLTLNLVDVLSNLLCLGCTRNVTDIIVLPAPFRFDVNLELAAGKAYVSDFSCNSSTNKSLTVPASTAALEVRIGSMGILPADAVNNAFASNSAPTVAPVPLIDIGVKSCTVTCVAGICLPAVCQPRQPFAGGGLGLMADAPLAASSQVLQYSAPPATALPEIAEAPAYQSISSSNIVNSLSTTLSGVSIQAYKPKISGSGLGNVLSGAGTIIDTVVGLLQTAVSTVLSPLLDPIVNSLLQTLGIDLAQTSVGARLSCQQGAELVY</sequence>
<dbReference type="InterPro" id="IPR018705">
    <property type="entry name" value="DUF2134_membrane"/>
</dbReference>
<keyword evidence="1" id="KW-0472">Membrane</keyword>
<protein>
    <submittedName>
        <fullName evidence="3">TadG family pilus assembly protein</fullName>
    </submittedName>
</protein>
<dbReference type="Pfam" id="PF09977">
    <property type="entry name" value="Tad_C"/>
    <property type="match status" value="1"/>
</dbReference>
<organism evidence="3 4">
    <name type="scientific">Polaromonas aquatica</name>
    <dbReference type="NCBI Taxonomy" id="332657"/>
    <lineage>
        <taxon>Bacteria</taxon>
        <taxon>Pseudomonadati</taxon>
        <taxon>Pseudomonadota</taxon>
        <taxon>Betaproteobacteria</taxon>
        <taxon>Burkholderiales</taxon>
        <taxon>Comamonadaceae</taxon>
        <taxon>Polaromonas</taxon>
    </lineage>
</organism>
<evidence type="ECO:0000313" key="4">
    <source>
        <dbReference type="Proteomes" id="UP001596270"/>
    </source>
</evidence>
<dbReference type="Proteomes" id="UP001596270">
    <property type="component" value="Unassembled WGS sequence"/>
</dbReference>